<keyword evidence="1" id="KW-0472">Membrane</keyword>
<proteinExistence type="predicted"/>
<evidence type="ECO:0008006" key="4">
    <source>
        <dbReference type="Google" id="ProtNLM"/>
    </source>
</evidence>
<accession>A0ABW0LI08</accession>
<sequence>MNVQSVLKMYTRDKWSLIYIPSIILFSSFFVNIIVSFLIPSDEPFYTGGISSVMVYMFVFGILSIAHLFPFAIGLSVRRIDFFTGNVIMGLISSTTLAVLLYIFSVIENSTNGWGNRLHFFHFPYVNDGTIWEQIVMYILLITMLYFTGSLIASFFLRYGGKGMLISALVIVLLGTIATLLVSYYDAWIDIFNWFVGKTAVGIAYWFIPFILIYLIASYFFLKRSTI</sequence>
<dbReference type="RefSeq" id="WP_382351653.1">
    <property type="nucleotide sequence ID" value="NZ_JBHSMC010000014.1"/>
</dbReference>
<dbReference type="EMBL" id="JBHSMC010000014">
    <property type="protein sequence ID" value="MFC5465384.1"/>
    <property type="molecule type" value="Genomic_DNA"/>
</dbReference>
<dbReference type="Proteomes" id="UP001596147">
    <property type="component" value="Unassembled WGS sequence"/>
</dbReference>
<evidence type="ECO:0000313" key="3">
    <source>
        <dbReference type="Proteomes" id="UP001596147"/>
    </source>
</evidence>
<feature type="transmembrane region" description="Helical" evidence="1">
    <location>
        <begin position="17"/>
        <end position="41"/>
    </location>
</feature>
<evidence type="ECO:0000313" key="2">
    <source>
        <dbReference type="EMBL" id="MFC5465384.1"/>
    </source>
</evidence>
<keyword evidence="1" id="KW-1133">Transmembrane helix</keyword>
<feature type="transmembrane region" description="Helical" evidence="1">
    <location>
        <begin position="164"/>
        <end position="183"/>
    </location>
</feature>
<keyword evidence="3" id="KW-1185">Reference proteome</keyword>
<feature type="transmembrane region" description="Helical" evidence="1">
    <location>
        <begin position="135"/>
        <end position="157"/>
    </location>
</feature>
<gene>
    <name evidence="2" type="ORF">ACFPM4_11550</name>
</gene>
<name>A0ABW0LI08_9BACI</name>
<organism evidence="2 3">
    <name type="scientific">Lederbergia graminis</name>
    <dbReference type="NCBI Taxonomy" id="735518"/>
    <lineage>
        <taxon>Bacteria</taxon>
        <taxon>Bacillati</taxon>
        <taxon>Bacillota</taxon>
        <taxon>Bacilli</taxon>
        <taxon>Bacillales</taxon>
        <taxon>Bacillaceae</taxon>
        <taxon>Lederbergia</taxon>
    </lineage>
</organism>
<comment type="caution">
    <text evidence="2">The sequence shown here is derived from an EMBL/GenBank/DDBJ whole genome shotgun (WGS) entry which is preliminary data.</text>
</comment>
<feature type="transmembrane region" description="Helical" evidence="1">
    <location>
        <begin position="203"/>
        <end position="222"/>
    </location>
</feature>
<feature type="transmembrane region" description="Helical" evidence="1">
    <location>
        <begin position="53"/>
        <end position="75"/>
    </location>
</feature>
<keyword evidence="1" id="KW-0812">Transmembrane</keyword>
<reference evidence="3" key="1">
    <citation type="journal article" date="2019" name="Int. J. Syst. Evol. Microbiol.">
        <title>The Global Catalogue of Microorganisms (GCM) 10K type strain sequencing project: providing services to taxonomists for standard genome sequencing and annotation.</title>
        <authorList>
            <consortium name="The Broad Institute Genomics Platform"/>
            <consortium name="The Broad Institute Genome Sequencing Center for Infectious Disease"/>
            <person name="Wu L."/>
            <person name="Ma J."/>
        </authorList>
    </citation>
    <scope>NUCLEOTIDE SEQUENCE [LARGE SCALE GENOMIC DNA]</scope>
    <source>
        <strain evidence="3">CGMCC 1.12237</strain>
    </source>
</reference>
<feature type="transmembrane region" description="Helical" evidence="1">
    <location>
        <begin position="87"/>
        <end position="107"/>
    </location>
</feature>
<evidence type="ECO:0000256" key="1">
    <source>
        <dbReference type="SAM" id="Phobius"/>
    </source>
</evidence>
<protein>
    <recommendedName>
        <fullName evidence="4">ABC transporter permease</fullName>
    </recommendedName>
</protein>